<dbReference type="Proteomes" id="UP000887569">
    <property type="component" value="Unplaced"/>
</dbReference>
<accession>A0A915CGK9</accession>
<proteinExistence type="predicted"/>
<reference evidence="2" key="1">
    <citation type="submission" date="2022-11" db="UniProtKB">
        <authorList>
            <consortium name="WormBaseParasite"/>
        </authorList>
    </citation>
    <scope>IDENTIFICATION</scope>
</reference>
<name>A0A915CGK9_PARUN</name>
<protein>
    <submittedName>
        <fullName evidence="2">Uncharacterized protein</fullName>
    </submittedName>
</protein>
<evidence type="ECO:0000313" key="2">
    <source>
        <dbReference type="WBParaSite" id="PgR162X_g004_t04"/>
    </source>
</evidence>
<evidence type="ECO:0000313" key="1">
    <source>
        <dbReference type="Proteomes" id="UP000887569"/>
    </source>
</evidence>
<keyword evidence="1" id="KW-1185">Reference proteome</keyword>
<organism evidence="1 2">
    <name type="scientific">Parascaris univalens</name>
    <name type="common">Nematode worm</name>
    <dbReference type="NCBI Taxonomy" id="6257"/>
    <lineage>
        <taxon>Eukaryota</taxon>
        <taxon>Metazoa</taxon>
        <taxon>Ecdysozoa</taxon>
        <taxon>Nematoda</taxon>
        <taxon>Chromadorea</taxon>
        <taxon>Rhabditida</taxon>
        <taxon>Spirurina</taxon>
        <taxon>Ascaridomorpha</taxon>
        <taxon>Ascaridoidea</taxon>
        <taxon>Ascarididae</taxon>
        <taxon>Parascaris</taxon>
    </lineage>
</organism>
<sequence length="41" mass="4862">MRKRASTYEHLLNALVLDVVRDMPSQKLCLSSLRRTYARRL</sequence>
<dbReference type="AlphaFoldDB" id="A0A915CGK9"/>
<dbReference type="WBParaSite" id="PgR162X_g004_t04">
    <property type="protein sequence ID" value="PgR162X_g004_t04"/>
    <property type="gene ID" value="PgR162X_g004"/>
</dbReference>